<name>A0ACD3AUB4_9AGAR</name>
<organism evidence="1 2">
    <name type="scientific">Pluteus cervinus</name>
    <dbReference type="NCBI Taxonomy" id="181527"/>
    <lineage>
        <taxon>Eukaryota</taxon>
        <taxon>Fungi</taxon>
        <taxon>Dikarya</taxon>
        <taxon>Basidiomycota</taxon>
        <taxon>Agaricomycotina</taxon>
        <taxon>Agaricomycetes</taxon>
        <taxon>Agaricomycetidae</taxon>
        <taxon>Agaricales</taxon>
        <taxon>Pluteineae</taxon>
        <taxon>Pluteaceae</taxon>
        <taxon>Pluteus</taxon>
    </lineage>
</organism>
<keyword evidence="2" id="KW-1185">Reference proteome</keyword>
<gene>
    <name evidence="1" type="ORF">BDN72DRAFT_870735</name>
</gene>
<reference evidence="1 2" key="1">
    <citation type="journal article" date="2019" name="Nat. Ecol. Evol.">
        <title>Megaphylogeny resolves global patterns of mushroom evolution.</title>
        <authorList>
            <person name="Varga T."/>
            <person name="Krizsan K."/>
            <person name="Foldi C."/>
            <person name="Dima B."/>
            <person name="Sanchez-Garcia M."/>
            <person name="Sanchez-Ramirez S."/>
            <person name="Szollosi G.J."/>
            <person name="Szarkandi J.G."/>
            <person name="Papp V."/>
            <person name="Albert L."/>
            <person name="Andreopoulos W."/>
            <person name="Angelini C."/>
            <person name="Antonin V."/>
            <person name="Barry K.W."/>
            <person name="Bougher N.L."/>
            <person name="Buchanan P."/>
            <person name="Buyck B."/>
            <person name="Bense V."/>
            <person name="Catcheside P."/>
            <person name="Chovatia M."/>
            <person name="Cooper J."/>
            <person name="Damon W."/>
            <person name="Desjardin D."/>
            <person name="Finy P."/>
            <person name="Geml J."/>
            <person name="Haridas S."/>
            <person name="Hughes K."/>
            <person name="Justo A."/>
            <person name="Karasinski D."/>
            <person name="Kautmanova I."/>
            <person name="Kiss B."/>
            <person name="Kocsube S."/>
            <person name="Kotiranta H."/>
            <person name="LaButti K.M."/>
            <person name="Lechner B.E."/>
            <person name="Liimatainen K."/>
            <person name="Lipzen A."/>
            <person name="Lukacs Z."/>
            <person name="Mihaltcheva S."/>
            <person name="Morgado L.N."/>
            <person name="Niskanen T."/>
            <person name="Noordeloos M.E."/>
            <person name="Ohm R.A."/>
            <person name="Ortiz-Santana B."/>
            <person name="Ovrebo C."/>
            <person name="Racz N."/>
            <person name="Riley R."/>
            <person name="Savchenko A."/>
            <person name="Shiryaev A."/>
            <person name="Soop K."/>
            <person name="Spirin V."/>
            <person name="Szebenyi C."/>
            <person name="Tomsovsky M."/>
            <person name="Tulloss R.E."/>
            <person name="Uehling J."/>
            <person name="Grigoriev I.V."/>
            <person name="Vagvolgyi C."/>
            <person name="Papp T."/>
            <person name="Martin F.M."/>
            <person name="Miettinen O."/>
            <person name="Hibbett D.S."/>
            <person name="Nagy L.G."/>
        </authorList>
    </citation>
    <scope>NUCLEOTIDE SEQUENCE [LARGE SCALE GENOMIC DNA]</scope>
    <source>
        <strain evidence="1 2">NL-1719</strain>
    </source>
</reference>
<accession>A0ACD3AUB4</accession>
<evidence type="ECO:0000313" key="2">
    <source>
        <dbReference type="Proteomes" id="UP000308600"/>
    </source>
</evidence>
<dbReference type="EMBL" id="ML208336">
    <property type="protein sequence ID" value="TFK69140.1"/>
    <property type="molecule type" value="Genomic_DNA"/>
</dbReference>
<proteinExistence type="predicted"/>
<protein>
    <submittedName>
        <fullName evidence="1">Uncharacterized protein</fullName>
    </submittedName>
</protein>
<sequence>MPQIRTRPQYPKMPHDARPEPGGNRGEKCSKYYAQYGEKRLMGGIMAVWCTHSICYGFHFIPSAEGRNDVFAALYTRWPTAPRRVIYDFACALSPYCMVREPSFFADTSFNIDAFHAKGHTKCSPAAFVNTYSNVDPRLMHINSSAAECGNSGISKIRKSVSYMSQPRAILYTKVFLAMWNRRRIQKMSS</sequence>
<dbReference type="Proteomes" id="UP000308600">
    <property type="component" value="Unassembled WGS sequence"/>
</dbReference>
<evidence type="ECO:0000313" key="1">
    <source>
        <dbReference type="EMBL" id="TFK69140.1"/>
    </source>
</evidence>